<sequence>MGSDAIVLANHSPFPCALREGYTRERGGGVNDHPGWESPIHVASSEKVQVLQVLEEKVASGLKRAHSTWDCFNKIPYGFRAYCRTDLQQFVTETLHRRWKE</sequence>
<evidence type="ECO:0000313" key="1">
    <source>
        <dbReference type="EMBL" id="GBM34576.1"/>
    </source>
</evidence>
<organism evidence="1 2">
    <name type="scientific">Araneus ventricosus</name>
    <name type="common">Orbweaver spider</name>
    <name type="synonym">Epeira ventricosa</name>
    <dbReference type="NCBI Taxonomy" id="182803"/>
    <lineage>
        <taxon>Eukaryota</taxon>
        <taxon>Metazoa</taxon>
        <taxon>Ecdysozoa</taxon>
        <taxon>Arthropoda</taxon>
        <taxon>Chelicerata</taxon>
        <taxon>Arachnida</taxon>
        <taxon>Araneae</taxon>
        <taxon>Araneomorphae</taxon>
        <taxon>Entelegynae</taxon>
        <taxon>Araneoidea</taxon>
        <taxon>Araneidae</taxon>
        <taxon>Araneus</taxon>
    </lineage>
</organism>
<accession>A0A4Y2F2N5</accession>
<evidence type="ECO:0000313" key="2">
    <source>
        <dbReference type="Proteomes" id="UP000499080"/>
    </source>
</evidence>
<proteinExistence type="predicted"/>
<gene>
    <name evidence="1" type="ORF">AVEN_171625_1</name>
</gene>
<name>A0A4Y2F2N5_ARAVE</name>
<dbReference type="OrthoDB" id="29853at2759"/>
<dbReference type="EMBL" id="BGPR01000764">
    <property type="protein sequence ID" value="GBM34576.1"/>
    <property type="molecule type" value="Genomic_DNA"/>
</dbReference>
<dbReference type="AlphaFoldDB" id="A0A4Y2F2N5"/>
<dbReference type="Proteomes" id="UP000499080">
    <property type="component" value="Unassembled WGS sequence"/>
</dbReference>
<reference evidence="1 2" key="1">
    <citation type="journal article" date="2019" name="Sci. Rep.">
        <title>Orb-weaving spider Araneus ventricosus genome elucidates the spidroin gene catalogue.</title>
        <authorList>
            <person name="Kono N."/>
            <person name="Nakamura H."/>
            <person name="Ohtoshi R."/>
            <person name="Moran D.A.P."/>
            <person name="Shinohara A."/>
            <person name="Yoshida Y."/>
            <person name="Fujiwara M."/>
            <person name="Mori M."/>
            <person name="Tomita M."/>
            <person name="Arakawa K."/>
        </authorList>
    </citation>
    <scope>NUCLEOTIDE SEQUENCE [LARGE SCALE GENOMIC DNA]</scope>
</reference>
<comment type="caution">
    <text evidence="1">The sequence shown here is derived from an EMBL/GenBank/DDBJ whole genome shotgun (WGS) entry which is preliminary data.</text>
</comment>
<protein>
    <submittedName>
        <fullName evidence="1">Uncharacterized protein</fullName>
    </submittedName>
</protein>
<keyword evidence="2" id="KW-1185">Reference proteome</keyword>